<organism evidence="10 11">
    <name type="scientific">Microbulbifer agarilyticus</name>
    <dbReference type="NCBI Taxonomy" id="260552"/>
    <lineage>
        <taxon>Bacteria</taxon>
        <taxon>Pseudomonadati</taxon>
        <taxon>Pseudomonadota</taxon>
        <taxon>Gammaproteobacteria</taxon>
        <taxon>Cellvibrionales</taxon>
        <taxon>Microbulbiferaceae</taxon>
        <taxon>Microbulbifer</taxon>
    </lineage>
</organism>
<dbReference type="PROSITE" id="PS00216">
    <property type="entry name" value="SUGAR_TRANSPORT_1"/>
    <property type="match status" value="2"/>
</dbReference>
<feature type="transmembrane region" description="Helical" evidence="8">
    <location>
        <begin position="173"/>
        <end position="194"/>
    </location>
</feature>
<dbReference type="AlphaFoldDB" id="A0A1Q2M0U9"/>
<keyword evidence="4 8" id="KW-0812">Transmembrane</keyword>
<dbReference type="STRING" id="260552.Mag101_00690"/>
<evidence type="ECO:0000256" key="7">
    <source>
        <dbReference type="RuleBase" id="RU003346"/>
    </source>
</evidence>
<dbReference type="PANTHER" id="PTHR48020">
    <property type="entry name" value="PROTON MYO-INOSITOL COTRANSPORTER"/>
    <property type="match status" value="1"/>
</dbReference>
<feature type="transmembrane region" description="Helical" evidence="8">
    <location>
        <begin position="7"/>
        <end position="34"/>
    </location>
</feature>
<feature type="transmembrane region" description="Helical" evidence="8">
    <location>
        <begin position="322"/>
        <end position="342"/>
    </location>
</feature>
<feature type="domain" description="Major facilitator superfamily (MFS) profile" evidence="9">
    <location>
        <begin position="7"/>
        <end position="501"/>
    </location>
</feature>
<evidence type="ECO:0000256" key="2">
    <source>
        <dbReference type="ARBA" id="ARBA00010992"/>
    </source>
</evidence>
<dbReference type="Gene3D" id="1.20.1250.20">
    <property type="entry name" value="MFS general substrate transporter like domains"/>
    <property type="match status" value="2"/>
</dbReference>
<evidence type="ECO:0000259" key="9">
    <source>
        <dbReference type="PROSITE" id="PS50850"/>
    </source>
</evidence>
<evidence type="ECO:0000256" key="5">
    <source>
        <dbReference type="ARBA" id="ARBA00022989"/>
    </source>
</evidence>
<dbReference type="PANTHER" id="PTHR48020:SF12">
    <property type="entry name" value="PROTON MYO-INOSITOL COTRANSPORTER"/>
    <property type="match status" value="1"/>
</dbReference>
<dbReference type="GO" id="GO:0022857">
    <property type="term" value="F:transmembrane transporter activity"/>
    <property type="evidence" value="ECO:0007669"/>
    <property type="project" value="InterPro"/>
</dbReference>
<evidence type="ECO:0000256" key="4">
    <source>
        <dbReference type="ARBA" id="ARBA00022692"/>
    </source>
</evidence>
<dbReference type="Proteomes" id="UP000188219">
    <property type="component" value="Chromosome"/>
</dbReference>
<feature type="transmembrane region" description="Helical" evidence="8">
    <location>
        <begin position="255"/>
        <end position="277"/>
    </location>
</feature>
<protein>
    <submittedName>
        <fullName evidence="10">MFS transporter</fullName>
    </submittedName>
</protein>
<name>A0A1Q2M0U9_9GAMM</name>
<evidence type="ECO:0000313" key="10">
    <source>
        <dbReference type="EMBL" id="AQQ66330.1"/>
    </source>
</evidence>
<dbReference type="Pfam" id="PF00083">
    <property type="entry name" value="Sugar_tr"/>
    <property type="match status" value="2"/>
</dbReference>
<comment type="similarity">
    <text evidence="2 7">Belongs to the major facilitator superfamily. Sugar transporter (TC 2.A.1.1) family.</text>
</comment>
<dbReference type="GO" id="GO:0016020">
    <property type="term" value="C:membrane"/>
    <property type="evidence" value="ECO:0007669"/>
    <property type="project" value="UniProtKB-SubCell"/>
</dbReference>
<dbReference type="KEGG" id="maga:Mag101_00690"/>
<dbReference type="InterPro" id="IPR020846">
    <property type="entry name" value="MFS_dom"/>
</dbReference>
<dbReference type="NCBIfam" id="TIGR00879">
    <property type="entry name" value="SP"/>
    <property type="match status" value="1"/>
</dbReference>
<dbReference type="SUPFAM" id="SSF103473">
    <property type="entry name" value="MFS general substrate transporter"/>
    <property type="match status" value="1"/>
</dbReference>
<feature type="transmembrane region" description="Helical" evidence="8">
    <location>
        <begin position="411"/>
        <end position="434"/>
    </location>
</feature>
<keyword evidence="11" id="KW-1185">Reference proteome</keyword>
<sequence length="530" mass="56909">MSQALRYALIVSLGGFVFGFDASVISGVVGFVAIEFGLDAFEQGMVVSAPTLGAIIASFLAGPMADRYGRRTILQLIAALYVVSAICSAFATSYNTLVFARFIGGLAFASLHIAPMYIAEVSPAKIRGRMVSINQLNIMLGFSAAYFANYLILQLSGNDAGLAVALGIDAHTWRWMLGMEVLPALMFLLLLFAIPESPRWLLLNGRETEARSIFARILPAKDVKAEIACIQESVAQGRVSVVKALGRLFSKPMRLVLVLGLIVGISQQITGINAVYFYAPTIFEQSGVGTDAAFAQAIWVGIINIVFTVLAMVLIDRVGRKPLMLAGLAGVAISMTICAGSFHQATYQLPKDNEQQVQEIVGSGALDSMAGVSYENDVAFKNALQESLTHEEFLTHQSALMQMAIEVDARMVLIGILGFVASFAFSLGPVMWVLLSEIFPNTIRGVAISCIGVANSAVSYSIQLVFPWELAHLGIVTTFAIYGGFALVGFVLVAWLLPETKGKTLEDLEKHLGGKSQSFDEPALQLKPTA</sequence>
<keyword evidence="5 8" id="KW-1133">Transmembrane helix</keyword>
<dbReference type="PROSITE" id="PS50850">
    <property type="entry name" value="MFS"/>
    <property type="match status" value="1"/>
</dbReference>
<keyword evidence="6 8" id="KW-0472">Membrane</keyword>
<proteinExistence type="inferred from homology"/>
<evidence type="ECO:0000313" key="11">
    <source>
        <dbReference type="Proteomes" id="UP000188219"/>
    </source>
</evidence>
<comment type="subcellular location">
    <subcellularLocation>
        <location evidence="1">Membrane</location>
        <topology evidence="1">Multi-pass membrane protein</topology>
    </subcellularLocation>
</comment>
<reference evidence="10" key="1">
    <citation type="submission" date="2017-02" db="EMBL/GenBank/DDBJ databases">
        <title>Genome of Microbulbifer agarilyticus GP101.</title>
        <authorList>
            <person name="Jung J."/>
            <person name="Bae S.S."/>
            <person name="Baek K."/>
        </authorList>
    </citation>
    <scope>NUCLEOTIDE SEQUENCE [LARGE SCALE GENOMIC DNA]</scope>
    <source>
        <strain evidence="10">GP101</strain>
    </source>
</reference>
<feature type="transmembrane region" description="Helical" evidence="8">
    <location>
        <begin position="446"/>
        <end position="466"/>
    </location>
</feature>
<feature type="transmembrane region" description="Helical" evidence="8">
    <location>
        <begin position="297"/>
        <end position="315"/>
    </location>
</feature>
<keyword evidence="3 7" id="KW-0813">Transport</keyword>
<evidence type="ECO:0000256" key="6">
    <source>
        <dbReference type="ARBA" id="ARBA00023136"/>
    </source>
</evidence>
<accession>A0A1Q2M0U9</accession>
<dbReference type="PRINTS" id="PR00171">
    <property type="entry name" value="SUGRTRNSPORT"/>
</dbReference>
<feature type="transmembrane region" description="Helical" evidence="8">
    <location>
        <begin position="40"/>
        <end position="61"/>
    </location>
</feature>
<dbReference type="InterPro" id="IPR005828">
    <property type="entry name" value="MFS_sugar_transport-like"/>
</dbReference>
<dbReference type="InterPro" id="IPR036259">
    <property type="entry name" value="MFS_trans_sf"/>
</dbReference>
<feature type="transmembrane region" description="Helical" evidence="8">
    <location>
        <begin position="131"/>
        <end position="153"/>
    </location>
</feature>
<feature type="transmembrane region" description="Helical" evidence="8">
    <location>
        <begin position="73"/>
        <end position="92"/>
    </location>
</feature>
<evidence type="ECO:0000256" key="1">
    <source>
        <dbReference type="ARBA" id="ARBA00004141"/>
    </source>
</evidence>
<dbReference type="InterPro" id="IPR050814">
    <property type="entry name" value="Myo-inositol_Transporter"/>
</dbReference>
<evidence type="ECO:0000256" key="3">
    <source>
        <dbReference type="ARBA" id="ARBA00022448"/>
    </source>
</evidence>
<gene>
    <name evidence="10" type="ORF">Mag101_00690</name>
</gene>
<dbReference type="InterPro" id="IPR003663">
    <property type="entry name" value="Sugar/inositol_transpt"/>
</dbReference>
<dbReference type="InterPro" id="IPR005829">
    <property type="entry name" value="Sugar_transporter_CS"/>
</dbReference>
<evidence type="ECO:0000256" key="8">
    <source>
        <dbReference type="SAM" id="Phobius"/>
    </source>
</evidence>
<dbReference type="EMBL" id="CP019650">
    <property type="protein sequence ID" value="AQQ66330.1"/>
    <property type="molecule type" value="Genomic_DNA"/>
</dbReference>
<dbReference type="RefSeq" id="WP_077399372.1">
    <property type="nucleotide sequence ID" value="NZ_CP019650.1"/>
</dbReference>
<feature type="transmembrane region" description="Helical" evidence="8">
    <location>
        <begin position="98"/>
        <end position="119"/>
    </location>
</feature>
<dbReference type="OrthoDB" id="5368493at2"/>
<feature type="transmembrane region" description="Helical" evidence="8">
    <location>
        <begin position="472"/>
        <end position="497"/>
    </location>
</feature>